<dbReference type="EMBL" id="AP015038">
    <property type="protein sequence ID" value="BAT88859.1"/>
    <property type="molecule type" value="Genomic_DNA"/>
</dbReference>
<comment type="catalytic activity">
    <reaction evidence="6">
        <text>a sn-glycero-3-phosphodiester + H2O = an alcohol + sn-glycerol 3-phosphate + H(+)</text>
        <dbReference type="Rhea" id="RHEA:12969"/>
        <dbReference type="ChEBI" id="CHEBI:15377"/>
        <dbReference type="ChEBI" id="CHEBI:15378"/>
        <dbReference type="ChEBI" id="CHEBI:30879"/>
        <dbReference type="ChEBI" id="CHEBI:57597"/>
        <dbReference type="ChEBI" id="CHEBI:83408"/>
        <dbReference type="EC" id="3.1.4.46"/>
    </reaction>
</comment>
<dbReference type="GO" id="GO:0008889">
    <property type="term" value="F:glycerophosphodiester phosphodiesterase activity"/>
    <property type="evidence" value="ECO:0007669"/>
    <property type="project" value="UniProtKB-EC"/>
</dbReference>
<dbReference type="PROSITE" id="PS51704">
    <property type="entry name" value="GP_PDE"/>
    <property type="match status" value="1"/>
</dbReference>
<dbReference type="EC" id="3.1.4.46" evidence="2"/>
<comment type="similarity">
    <text evidence="1">Belongs to the glycerophosphoryl diester phosphodiesterase family.</text>
</comment>
<dbReference type="PANTHER" id="PTHR43620:SF7">
    <property type="entry name" value="GLYCEROPHOSPHODIESTER PHOSPHODIESTERASE GDPD5-RELATED"/>
    <property type="match status" value="1"/>
</dbReference>
<feature type="domain" description="GP-PDE" evidence="7">
    <location>
        <begin position="59"/>
        <end position="113"/>
    </location>
</feature>
<evidence type="ECO:0000256" key="1">
    <source>
        <dbReference type="ARBA" id="ARBA00007277"/>
    </source>
</evidence>
<reference evidence="8 9" key="1">
    <citation type="journal article" date="2015" name="Sci. Rep.">
        <title>The power of single molecule real-time sequencing technology in the de novo assembly of a eukaryotic genome.</title>
        <authorList>
            <person name="Sakai H."/>
            <person name="Naito K."/>
            <person name="Ogiso-Tanaka E."/>
            <person name="Takahashi Y."/>
            <person name="Iseki K."/>
            <person name="Muto C."/>
            <person name="Satou K."/>
            <person name="Teruya K."/>
            <person name="Shiroma A."/>
            <person name="Shimoji M."/>
            <person name="Hirano T."/>
            <person name="Itoh T."/>
            <person name="Kaga A."/>
            <person name="Tomooka N."/>
        </authorList>
    </citation>
    <scope>NUCLEOTIDE SEQUENCE [LARGE SCALE GENOMIC DNA]</scope>
    <source>
        <strain evidence="9">cv. Shumari</strain>
    </source>
</reference>
<evidence type="ECO:0000256" key="6">
    <source>
        <dbReference type="ARBA" id="ARBA00047512"/>
    </source>
</evidence>
<evidence type="ECO:0000256" key="4">
    <source>
        <dbReference type="ARBA" id="ARBA00022798"/>
    </source>
</evidence>
<name>A0A0S3S7S8_PHAAN</name>
<dbReference type="GO" id="GO:0006629">
    <property type="term" value="P:lipid metabolic process"/>
    <property type="evidence" value="ECO:0007669"/>
    <property type="project" value="InterPro"/>
</dbReference>
<dbReference type="InterPro" id="IPR030395">
    <property type="entry name" value="GP_PDE_dom"/>
</dbReference>
<proteinExistence type="inferred from homology"/>
<organism evidence="8 9">
    <name type="scientific">Vigna angularis var. angularis</name>
    <dbReference type="NCBI Taxonomy" id="157739"/>
    <lineage>
        <taxon>Eukaryota</taxon>
        <taxon>Viridiplantae</taxon>
        <taxon>Streptophyta</taxon>
        <taxon>Embryophyta</taxon>
        <taxon>Tracheophyta</taxon>
        <taxon>Spermatophyta</taxon>
        <taxon>Magnoliopsida</taxon>
        <taxon>eudicotyledons</taxon>
        <taxon>Gunneridae</taxon>
        <taxon>Pentapetalae</taxon>
        <taxon>rosids</taxon>
        <taxon>fabids</taxon>
        <taxon>Fabales</taxon>
        <taxon>Fabaceae</taxon>
        <taxon>Papilionoideae</taxon>
        <taxon>50 kb inversion clade</taxon>
        <taxon>NPAAA clade</taxon>
        <taxon>indigoferoid/millettioid clade</taxon>
        <taxon>Phaseoleae</taxon>
        <taxon>Vigna</taxon>
    </lineage>
</organism>
<sequence length="113" mass="12895">MTYYNFISSQHRCRLRPKKLTGKNHIWTSIGGYEIKGLAFSTIDPNCIYIQGVDYELTLWLFQDMEQVETNPSCTDLAYEKAISDGVDVLECPIQMSKGGIRFCLSYIDLIGL</sequence>
<evidence type="ECO:0000259" key="7">
    <source>
        <dbReference type="PROSITE" id="PS51704"/>
    </source>
</evidence>
<keyword evidence="3" id="KW-0732">Signal</keyword>
<keyword evidence="9" id="KW-1185">Reference proteome</keyword>
<dbReference type="AlphaFoldDB" id="A0A0S3S7S8"/>
<dbReference type="PANTHER" id="PTHR43620">
    <property type="entry name" value="GLYCEROPHOSPHORYL DIESTER PHOSPHODIESTERASE"/>
    <property type="match status" value="1"/>
</dbReference>
<evidence type="ECO:0000313" key="9">
    <source>
        <dbReference type="Proteomes" id="UP000291084"/>
    </source>
</evidence>
<dbReference type="SUPFAM" id="SSF51695">
    <property type="entry name" value="PLC-like phosphodiesterases"/>
    <property type="match status" value="1"/>
</dbReference>
<dbReference type="GO" id="GO:0006071">
    <property type="term" value="P:glycerol metabolic process"/>
    <property type="evidence" value="ECO:0007669"/>
    <property type="project" value="UniProtKB-KW"/>
</dbReference>
<dbReference type="Proteomes" id="UP000291084">
    <property type="component" value="Chromosome 5"/>
</dbReference>
<evidence type="ECO:0000256" key="3">
    <source>
        <dbReference type="ARBA" id="ARBA00022729"/>
    </source>
</evidence>
<gene>
    <name evidence="8" type="primary">Vigan.05G249300</name>
    <name evidence="8" type="ORF">VIGAN_05249300</name>
</gene>
<evidence type="ECO:0000313" key="8">
    <source>
        <dbReference type="EMBL" id="BAT88859.1"/>
    </source>
</evidence>
<keyword evidence="5" id="KW-0378">Hydrolase</keyword>
<accession>A0A0S3S7S8</accession>
<evidence type="ECO:0000256" key="2">
    <source>
        <dbReference type="ARBA" id="ARBA00012247"/>
    </source>
</evidence>
<dbReference type="InterPro" id="IPR017946">
    <property type="entry name" value="PLC-like_Pdiesterase_TIM-brl"/>
</dbReference>
<keyword evidence="4" id="KW-0319">Glycerol metabolism</keyword>
<protein>
    <recommendedName>
        <fullName evidence="2">glycerophosphodiester phosphodiesterase</fullName>
        <ecNumber evidence="2">3.1.4.46</ecNumber>
    </recommendedName>
</protein>
<evidence type="ECO:0000256" key="5">
    <source>
        <dbReference type="ARBA" id="ARBA00022801"/>
    </source>
</evidence>